<evidence type="ECO:0000256" key="1">
    <source>
        <dbReference type="SAM" id="MobiDB-lite"/>
    </source>
</evidence>
<dbReference type="AlphaFoldDB" id="A0A6N0HV24"/>
<feature type="region of interest" description="Disordered" evidence="1">
    <location>
        <begin position="253"/>
        <end position="290"/>
    </location>
</feature>
<evidence type="ECO:0000313" key="2">
    <source>
        <dbReference type="EMBL" id="QKQ26252.1"/>
    </source>
</evidence>
<dbReference type="Proteomes" id="UP000509658">
    <property type="component" value="Chromosome"/>
</dbReference>
<gene>
    <name evidence="2" type="ORF">HUE57_08120</name>
</gene>
<reference evidence="2 3" key="1">
    <citation type="submission" date="2020-05" db="EMBL/GenBank/DDBJ databases">
        <title>Horizontal transmission and recombination maintain forever young bacterial symbiont genomes.</title>
        <authorList>
            <person name="Russell S.L."/>
            <person name="Pepper-Tunick E."/>
            <person name="Svedberg J."/>
            <person name="Byrne A."/>
            <person name="Ruelas Castillo J."/>
            <person name="Vollmers C."/>
            <person name="Beinart R.A."/>
            <person name="Corbett-Detig R."/>
        </authorList>
    </citation>
    <scope>NUCLEOTIDE SEQUENCE [LARGE SCALE GENOMIC DNA]</scope>
    <source>
        <strain evidence="2">Santa_Monica_outfall</strain>
    </source>
</reference>
<accession>A0A6N0HV24</accession>
<protein>
    <submittedName>
        <fullName evidence="2">Uncharacterized protein</fullName>
    </submittedName>
</protein>
<keyword evidence="3" id="KW-1185">Reference proteome</keyword>
<dbReference type="RefSeq" id="WP_174673002.1">
    <property type="nucleotide sequence ID" value="NZ_CP054491.1"/>
</dbReference>
<evidence type="ECO:0000313" key="3">
    <source>
        <dbReference type="Proteomes" id="UP000509658"/>
    </source>
</evidence>
<proteinExistence type="predicted"/>
<organism evidence="2 3">
    <name type="scientific">Candidatus Reidiella endopervernicosa</name>
    <dbReference type="NCBI Taxonomy" id="2738883"/>
    <lineage>
        <taxon>Bacteria</taxon>
        <taxon>Pseudomonadati</taxon>
        <taxon>Pseudomonadota</taxon>
        <taxon>Gammaproteobacteria</taxon>
        <taxon>Candidatus Reidiella</taxon>
    </lineage>
</organism>
<name>A0A6N0HV24_9GAMM</name>
<dbReference type="KEGG" id="rev:HUE57_08120"/>
<dbReference type="EMBL" id="CP054491">
    <property type="protein sequence ID" value="QKQ26252.1"/>
    <property type="molecule type" value="Genomic_DNA"/>
</dbReference>
<sequence>MSDSKSVDDREQSMLMKELVRYLDHPYSGVSPMSSMNSDWKDICSQIQQGATLKKTAKDVEMTVCSWHQLFRYLSITLSTSTGSNVLVVLPRTHTKDPTIKVHDDANELSLKSTLSDELHIPNAAANISVTADFMRRVVTIRMRLKAPEDRTKATASINWLTRQLKGVEDDSLIIRAIWPGKTPDTQATLPIVLDNPNTLIQEGINDIPKYLEVTRIIDLGGKFKGAKVFVENMLTVVPDFYREIGQNLKKWVPQPPKAKENTPSQLSNEGDIGDSSHSDTAKPNFIATPPQFISSEILLKKPTNE</sequence>